<dbReference type="Proteomes" id="UP001430377">
    <property type="component" value="Unassembled WGS sequence"/>
</dbReference>
<evidence type="ECO:0000313" key="1">
    <source>
        <dbReference type="EMBL" id="MBX0322158.1"/>
    </source>
</evidence>
<reference evidence="1 2" key="1">
    <citation type="submission" date="2021-06" db="EMBL/GenBank/DDBJ databases">
        <title>Halomicroarcula sp. a new haloarchaeum isolated from saline soil.</title>
        <authorList>
            <person name="Duran-Viseras A."/>
            <person name="Sanchez-Porro C."/>
            <person name="Ventosa A."/>
        </authorList>
    </citation>
    <scope>NUCLEOTIDE SEQUENCE [LARGE SCALE GENOMIC DNA]</scope>
    <source>
        <strain evidence="1 2">F13</strain>
    </source>
</reference>
<name>A0AAW4PMA1_9EURY</name>
<organism evidence="1 2">
    <name type="scientific">Haloarcula rubra</name>
    <dbReference type="NCBI Taxonomy" id="2487747"/>
    <lineage>
        <taxon>Archaea</taxon>
        <taxon>Methanobacteriati</taxon>
        <taxon>Methanobacteriota</taxon>
        <taxon>Stenosarchaea group</taxon>
        <taxon>Halobacteria</taxon>
        <taxon>Halobacteriales</taxon>
        <taxon>Haloarculaceae</taxon>
        <taxon>Haloarcula</taxon>
    </lineage>
</organism>
<keyword evidence="2" id="KW-1185">Reference proteome</keyword>
<comment type="caution">
    <text evidence="1">The sequence shown here is derived from an EMBL/GenBank/DDBJ whole genome shotgun (WGS) entry which is preliminary data.</text>
</comment>
<dbReference type="Pfam" id="PF20024">
    <property type="entry name" value="DUF6432"/>
    <property type="match status" value="1"/>
</dbReference>
<dbReference type="SUPFAM" id="SSF46785">
    <property type="entry name" value="Winged helix' DNA-binding domain"/>
    <property type="match status" value="1"/>
</dbReference>
<gene>
    <name evidence="1" type="ORF">EGH21_03830</name>
</gene>
<dbReference type="InterPro" id="IPR036390">
    <property type="entry name" value="WH_DNA-bd_sf"/>
</dbReference>
<evidence type="ECO:0000313" key="2">
    <source>
        <dbReference type="Proteomes" id="UP001430377"/>
    </source>
</evidence>
<dbReference type="Gene3D" id="1.10.10.10">
    <property type="entry name" value="Winged helix-like DNA-binding domain superfamily/Winged helix DNA-binding domain"/>
    <property type="match status" value="1"/>
</dbReference>
<dbReference type="InterPro" id="IPR036388">
    <property type="entry name" value="WH-like_DNA-bd_sf"/>
</dbReference>
<dbReference type="EMBL" id="RKLR01000001">
    <property type="protein sequence ID" value="MBX0322158.1"/>
    <property type="molecule type" value="Genomic_DNA"/>
</dbReference>
<dbReference type="AlphaFoldDB" id="A0AAW4PMA1"/>
<proteinExistence type="predicted"/>
<accession>A0AAW4PMA1</accession>
<dbReference type="RefSeq" id="WP_220617132.1">
    <property type="nucleotide sequence ID" value="NZ_RKLR01000001.1"/>
</dbReference>
<dbReference type="InterPro" id="IPR045490">
    <property type="entry name" value="DUF6432"/>
</dbReference>
<protein>
    <submittedName>
        <fullName evidence="1">MarR family transcriptional regulator</fullName>
    </submittedName>
</protein>
<sequence>MRAKPEYRDRDETEVAVLDALADRHNEGMTVFEIRSQADVNIDQIEGALAALKEDDLIEVDDDGERTVILPDEDVVGPEATDDEPSLFEQLRRRLPF</sequence>